<dbReference type="OrthoDB" id="298012at2759"/>
<dbReference type="Proteomes" id="UP000291116">
    <property type="component" value="Unassembled WGS sequence"/>
</dbReference>
<evidence type="ECO:0000313" key="4">
    <source>
        <dbReference type="EMBL" id="VEU39783.1"/>
    </source>
</evidence>
<keyword evidence="5" id="KW-1185">Reference proteome</keyword>
<evidence type="ECO:0000259" key="3">
    <source>
        <dbReference type="Pfam" id="PF02826"/>
    </source>
</evidence>
<dbReference type="AlphaFoldDB" id="A0A448ZCL0"/>
<keyword evidence="2" id="KW-0520">NAD</keyword>
<feature type="domain" description="D-isomer specific 2-hydroxyacid dehydrogenase NAD-binding" evidence="3">
    <location>
        <begin position="130"/>
        <end position="313"/>
    </location>
</feature>
<dbReference type="EMBL" id="CAACVS010000236">
    <property type="protein sequence ID" value="VEU39783.1"/>
    <property type="molecule type" value="Genomic_DNA"/>
</dbReference>
<dbReference type="PANTHER" id="PTHR43333">
    <property type="entry name" value="2-HACID_DH_C DOMAIN-CONTAINING PROTEIN"/>
    <property type="match status" value="1"/>
</dbReference>
<evidence type="ECO:0000256" key="1">
    <source>
        <dbReference type="ARBA" id="ARBA00023002"/>
    </source>
</evidence>
<evidence type="ECO:0000313" key="5">
    <source>
        <dbReference type="Proteomes" id="UP000291116"/>
    </source>
</evidence>
<accession>A0A448ZCL0</accession>
<dbReference type="InterPro" id="IPR006140">
    <property type="entry name" value="D-isomer_DH_NAD-bd"/>
</dbReference>
<dbReference type="GO" id="GO:0016491">
    <property type="term" value="F:oxidoreductase activity"/>
    <property type="evidence" value="ECO:0007669"/>
    <property type="project" value="UniProtKB-KW"/>
</dbReference>
<sequence length="348" mass="36796">MPGPPPVVTVFSSIPAIAEALSSCEGLALDVVEDGALTGYGGTVEFDPRNLSPATFKALERAVVLVSEPAVVASLLGHEPQCLRNLRWCQSTYAGVDPLFAPGIAHLEKPWILTRFAGVFGPPIAEWCLARIIGHERSFAASALDQRRREWAGSREAVGHYRYLSSLTLSVLGCGDIGRCIARAASALGMRTVGFGRIPRAQGDLEGVEKYTLDLGEALRAGDYVVSVLPSTPETRGLLGGSALAAAAGASGGKSPVLLNVGRGDVIDEESLLSALESGYISAAILDVFEKEPLPRDSPLWNTPGVVVSPHVSGLTQASDVPGVLLANYQRYVEGNDLLYVVDWDKGY</sequence>
<dbReference type="Pfam" id="PF02826">
    <property type="entry name" value="2-Hacid_dh_C"/>
    <property type="match status" value="1"/>
</dbReference>
<dbReference type="Gene3D" id="3.40.50.720">
    <property type="entry name" value="NAD(P)-binding Rossmann-like Domain"/>
    <property type="match status" value="2"/>
</dbReference>
<keyword evidence="1" id="KW-0560">Oxidoreductase</keyword>
<dbReference type="GO" id="GO:0051287">
    <property type="term" value="F:NAD binding"/>
    <property type="evidence" value="ECO:0007669"/>
    <property type="project" value="InterPro"/>
</dbReference>
<name>A0A448ZCL0_9STRA</name>
<dbReference type="SUPFAM" id="SSF51735">
    <property type="entry name" value="NAD(P)-binding Rossmann-fold domains"/>
    <property type="match status" value="1"/>
</dbReference>
<protein>
    <recommendedName>
        <fullName evidence="3">D-isomer specific 2-hydroxyacid dehydrogenase NAD-binding domain-containing protein</fullName>
    </recommendedName>
</protein>
<reference evidence="4 5" key="1">
    <citation type="submission" date="2019-01" db="EMBL/GenBank/DDBJ databases">
        <authorList>
            <person name="Ferrante I. M."/>
        </authorList>
    </citation>
    <scope>NUCLEOTIDE SEQUENCE [LARGE SCALE GENOMIC DNA]</scope>
    <source>
        <strain evidence="4 5">B856</strain>
    </source>
</reference>
<gene>
    <name evidence="4" type="ORF">PSNMU_V1.4_AUG-EV-PASAV3_0066600</name>
</gene>
<proteinExistence type="predicted"/>
<organism evidence="4 5">
    <name type="scientific">Pseudo-nitzschia multistriata</name>
    <dbReference type="NCBI Taxonomy" id="183589"/>
    <lineage>
        <taxon>Eukaryota</taxon>
        <taxon>Sar</taxon>
        <taxon>Stramenopiles</taxon>
        <taxon>Ochrophyta</taxon>
        <taxon>Bacillariophyta</taxon>
        <taxon>Bacillariophyceae</taxon>
        <taxon>Bacillariophycidae</taxon>
        <taxon>Bacillariales</taxon>
        <taxon>Bacillariaceae</taxon>
        <taxon>Pseudo-nitzschia</taxon>
    </lineage>
</organism>
<dbReference type="InterPro" id="IPR036291">
    <property type="entry name" value="NAD(P)-bd_dom_sf"/>
</dbReference>
<evidence type="ECO:0000256" key="2">
    <source>
        <dbReference type="ARBA" id="ARBA00023027"/>
    </source>
</evidence>
<dbReference type="CDD" id="cd05300">
    <property type="entry name" value="2-Hacid_dh_1"/>
    <property type="match status" value="1"/>
</dbReference>
<dbReference type="PANTHER" id="PTHR43333:SF1">
    <property type="entry name" value="D-ISOMER SPECIFIC 2-HYDROXYACID DEHYDROGENASE NAD-BINDING DOMAIN-CONTAINING PROTEIN"/>
    <property type="match status" value="1"/>
</dbReference>